<dbReference type="EMBL" id="AHKH01000004">
    <property type="protein sequence ID" value="EHQ63931.1"/>
    <property type="molecule type" value="Genomic_DNA"/>
</dbReference>
<gene>
    <name evidence="1" type="ORF">PDENDC454_02305</name>
</gene>
<evidence type="ECO:0000313" key="2">
    <source>
        <dbReference type="Proteomes" id="UP000003900"/>
    </source>
</evidence>
<dbReference type="RefSeq" id="WP_006674969.1">
    <property type="nucleotide sequence ID" value="NZ_AHKH01000004.1"/>
</dbReference>
<reference evidence="1 2" key="1">
    <citation type="journal article" date="2012" name="J. Bacteriol.">
        <title>Genome Sequence of the Pattern-Forming Social Bacterium Paenibacillus dendritiformis C454 Chiral Morphotype.</title>
        <authorList>
            <person name="Sirota-Madi A."/>
            <person name="Olender T."/>
            <person name="Helman Y."/>
            <person name="Brainis I."/>
            <person name="Finkelshtein A."/>
            <person name="Roth D."/>
            <person name="Hagai E."/>
            <person name="Leshkowitz D."/>
            <person name="Brodsky L."/>
            <person name="Galatenko V."/>
            <person name="Nikolaev V."/>
            <person name="Gutnick D.L."/>
            <person name="Lancet D."/>
            <person name="Ben-Jacob E."/>
        </authorList>
    </citation>
    <scope>NUCLEOTIDE SEQUENCE [LARGE SCALE GENOMIC DNA]</scope>
    <source>
        <strain evidence="1 2">C454</strain>
    </source>
</reference>
<name>H3SAC8_9BACL</name>
<evidence type="ECO:0000313" key="1">
    <source>
        <dbReference type="EMBL" id="EHQ63931.1"/>
    </source>
</evidence>
<accession>H3SAC8</accession>
<protein>
    <submittedName>
        <fullName evidence="1">Uncharacterized protein</fullName>
    </submittedName>
</protein>
<comment type="caution">
    <text evidence="1">The sequence shown here is derived from an EMBL/GenBank/DDBJ whole genome shotgun (WGS) entry which is preliminary data.</text>
</comment>
<dbReference type="PATRIC" id="fig|1131935.3.peg.457"/>
<dbReference type="Proteomes" id="UP000003900">
    <property type="component" value="Unassembled WGS sequence"/>
</dbReference>
<dbReference type="OrthoDB" id="2991587at2"/>
<keyword evidence="2" id="KW-1185">Reference proteome</keyword>
<dbReference type="AlphaFoldDB" id="H3SAC8"/>
<sequence>MQEERVTVNEKYEIVIDWSKNIFKALRYGEEWRNLVGDNLILAMAYRIQELEQVVKDKISPSSLSSLSDESRRQP</sequence>
<organism evidence="1 2">
    <name type="scientific">Paenibacillus dendritiformis C454</name>
    <dbReference type="NCBI Taxonomy" id="1131935"/>
    <lineage>
        <taxon>Bacteria</taxon>
        <taxon>Bacillati</taxon>
        <taxon>Bacillota</taxon>
        <taxon>Bacilli</taxon>
        <taxon>Bacillales</taxon>
        <taxon>Paenibacillaceae</taxon>
        <taxon>Paenibacillus</taxon>
    </lineage>
</organism>
<proteinExistence type="predicted"/>
<dbReference type="STRING" id="1131935.PDENDC454_02305"/>